<accession>A0ABS2ENU0</accession>
<evidence type="ECO:0000313" key="1">
    <source>
        <dbReference type="EMBL" id="MBM6754157.1"/>
    </source>
</evidence>
<dbReference type="RefSeq" id="WP_204776519.1">
    <property type="nucleotide sequence ID" value="NZ_JACJJQ010000020.1"/>
</dbReference>
<reference evidence="1 2" key="1">
    <citation type="journal article" date="2021" name="Sci. Rep.">
        <title>The distribution of antibiotic resistance genes in chicken gut microbiota commensals.</title>
        <authorList>
            <person name="Juricova H."/>
            <person name="Matiasovicova J."/>
            <person name="Kubasova T."/>
            <person name="Cejkova D."/>
            <person name="Rychlik I."/>
        </authorList>
    </citation>
    <scope>NUCLEOTIDE SEQUENCE [LARGE SCALE GENOMIC DNA]</scope>
    <source>
        <strain evidence="1 2">An810</strain>
    </source>
</reference>
<dbReference type="Proteomes" id="UP000776629">
    <property type="component" value="Unassembled WGS sequence"/>
</dbReference>
<evidence type="ECO:0000313" key="2">
    <source>
        <dbReference type="Proteomes" id="UP000776629"/>
    </source>
</evidence>
<comment type="caution">
    <text evidence="1">The sequence shown here is derived from an EMBL/GenBank/DDBJ whole genome shotgun (WGS) entry which is preliminary data.</text>
</comment>
<proteinExistence type="predicted"/>
<dbReference type="EMBL" id="JACJJQ010000020">
    <property type="protein sequence ID" value="MBM6754157.1"/>
    <property type="molecule type" value="Genomic_DNA"/>
</dbReference>
<keyword evidence="2" id="KW-1185">Reference proteome</keyword>
<protein>
    <submittedName>
        <fullName evidence="1">Uncharacterized protein</fullName>
    </submittedName>
</protein>
<sequence length="62" mass="7415">MNKQLYEFLKKQRQKEIDEANNLLRITRIEDYDRTLERRLSDCYGFIDGFSDLMNKAAGIRA</sequence>
<organism evidence="1 2">
    <name type="scientific">Limosilactobacillus alvi</name>
    <dbReference type="NCBI Taxonomy" id="990412"/>
    <lineage>
        <taxon>Bacteria</taxon>
        <taxon>Bacillati</taxon>
        <taxon>Bacillota</taxon>
        <taxon>Bacilli</taxon>
        <taxon>Lactobacillales</taxon>
        <taxon>Lactobacillaceae</taxon>
        <taxon>Limosilactobacillus</taxon>
    </lineage>
</organism>
<gene>
    <name evidence="1" type="ORF">H5993_05215</name>
</gene>
<name>A0ABS2ENU0_9LACO</name>